<feature type="region of interest" description="Disordered" evidence="1">
    <location>
        <begin position="73"/>
        <end position="114"/>
    </location>
</feature>
<dbReference type="AlphaFoldDB" id="A0A0J6YGY1"/>
<sequence length="114" mass="12267">MARAETVWFEQGGFELPGIFLAVDANLSASNTQTCRRIRIANYTVSLRVSHSSSRSSSRSLVCARARVAVHFDETRAAPTPPQHPTSSSSSPSVPIQPPPILPRLLGGSLTPQK</sequence>
<organism evidence="2 3">
    <name type="scientific">Coccidioides immitis RMSCC 2394</name>
    <dbReference type="NCBI Taxonomy" id="404692"/>
    <lineage>
        <taxon>Eukaryota</taxon>
        <taxon>Fungi</taxon>
        <taxon>Dikarya</taxon>
        <taxon>Ascomycota</taxon>
        <taxon>Pezizomycotina</taxon>
        <taxon>Eurotiomycetes</taxon>
        <taxon>Eurotiomycetidae</taxon>
        <taxon>Onygenales</taxon>
        <taxon>Onygenaceae</taxon>
        <taxon>Coccidioides</taxon>
    </lineage>
</organism>
<dbReference type="Proteomes" id="UP000054565">
    <property type="component" value="Unassembled WGS sequence"/>
</dbReference>
<name>A0A0J6YGY1_COCIT</name>
<feature type="compositionally biased region" description="Low complexity" evidence="1">
    <location>
        <begin position="85"/>
        <end position="94"/>
    </location>
</feature>
<protein>
    <submittedName>
        <fullName evidence="2">Uncharacterized protein</fullName>
    </submittedName>
</protein>
<reference evidence="3" key="1">
    <citation type="journal article" date="2010" name="Genome Res.">
        <title>Population genomic sequencing of Coccidioides fungi reveals recent hybridization and transposon control.</title>
        <authorList>
            <person name="Neafsey D.E."/>
            <person name="Barker B.M."/>
            <person name="Sharpton T.J."/>
            <person name="Stajich J.E."/>
            <person name="Park D.J."/>
            <person name="Whiston E."/>
            <person name="Hung C.-Y."/>
            <person name="McMahan C."/>
            <person name="White J."/>
            <person name="Sykes S."/>
            <person name="Heiman D."/>
            <person name="Young S."/>
            <person name="Zeng Q."/>
            <person name="Abouelleil A."/>
            <person name="Aftuck L."/>
            <person name="Bessette D."/>
            <person name="Brown A."/>
            <person name="FitzGerald M."/>
            <person name="Lui A."/>
            <person name="Macdonald J.P."/>
            <person name="Priest M."/>
            <person name="Orbach M.J."/>
            <person name="Galgiani J.N."/>
            <person name="Kirkland T.N."/>
            <person name="Cole G.T."/>
            <person name="Birren B.W."/>
            <person name="Henn M.R."/>
            <person name="Taylor J.W."/>
            <person name="Rounsley S.D."/>
        </authorList>
    </citation>
    <scope>NUCLEOTIDE SEQUENCE [LARGE SCALE GENOMIC DNA]</scope>
    <source>
        <strain evidence="3">RMSCC 2394</strain>
    </source>
</reference>
<proteinExistence type="predicted"/>
<accession>A0A0J6YGY1</accession>
<evidence type="ECO:0000256" key="1">
    <source>
        <dbReference type="SAM" id="MobiDB-lite"/>
    </source>
</evidence>
<evidence type="ECO:0000313" key="3">
    <source>
        <dbReference type="Proteomes" id="UP000054565"/>
    </source>
</evidence>
<gene>
    <name evidence="2" type="ORF">CIRG_07637</name>
</gene>
<evidence type="ECO:0000313" key="2">
    <source>
        <dbReference type="EMBL" id="KMP07956.1"/>
    </source>
</evidence>
<dbReference type="EMBL" id="DS028097">
    <property type="protein sequence ID" value="KMP07956.1"/>
    <property type="molecule type" value="Genomic_DNA"/>
</dbReference>